<comment type="caution">
    <text evidence="2">The sequence shown here is derived from an EMBL/GenBank/DDBJ whole genome shotgun (WGS) entry which is preliminary data.</text>
</comment>
<sequence length="121" mass="14262">MAAGEKPLRLPRLNGEPQNTASYIRIKARVDDVEISFLLLIHENQILYLINQTGEYDRMDREHIFHDLYFRQHFPETNSRQALEMQLPPLSSSRQLTSKILHSTRKTLPSKGEKRHPWLEN</sequence>
<name>A0AAV4W9D7_CAEEX</name>
<dbReference type="AlphaFoldDB" id="A0AAV4W9D7"/>
<dbReference type="EMBL" id="BPLR01015885">
    <property type="protein sequence ID" value="GIY79407.1"/>
    <property type="molecule type" value="Genomic_DNA"/>
</dbReference>
<organism evidence="2 3">
    <name type="scientific">Caerostris extrusa</name>
    <name type="common">Bark spider</name>
    <name type="synonym">Caerostris bankana</name>
    <dbReference type="NCBI Taxonomy" id="172846"/>
    <lineage>
        <taxon>Eukaryota</taxon>
        <taxon>Metazoa</taxon>
        <taxon>Ecdysozoa</taxon>
        <taxon>Arthropoda</taxon>
        <taxon>Chelicerata</taxon>
        <taxon>Arachnida</taxon>
        <taxon>Araneae</taxon>
        <taxon>Araneomorphae</taxon>
        <taxon>Entelegynae</taxon>
        <taxon>Araneoidea</taxon>
        <taxon>Araneidae</taxon>
        <taxon>Caerostris</taxon>
    </lineage>
</organism>
<accession>A0AAV4W9D7</accession>
<evidence type="ECO:0000313" key="2">
    <source>
        <dbReference type="EMBL" id="GIY79407.1"/>
    </source>
</evidence>
<reference evidence="2 3" key="1">
    <citation type="submission" date="2021-06" db="EMBL/GenBank/DDBJ databases">
        <title>Caerostris extrusa draft genome.</title>
        <authorList>
            <person name="Kono N."/>
            <person name="Arakawa K."/>
        </authorList>
    </citation>
    <scope>NUCLEOTIDE SEQUENCE [LARGE SCALE GENOMIC DNA]</scope>
</reference>
<feature type="region of interest" description="Disordered" evidence="1">
    <location>
        <begin position="86"/>
        <end position="121"/>
    </location>
</feature>
<evidence type="ECO:0000256" key="1">
    <source>
        <dbReference type="SAM" id="MobiDB-lite"/>
    </source>
</evidence>
<feature type="compositionally biased region" description="Basic and acidic residues" evidence="1">
    <location>
        <begin position="111"/>
        <end position="121"/>
    </location>
</feature>
<proteinExistence type="predicted"/>
<dbReference type="Proteomes" id="UP001054945">
    <property type="component" value="Unassembled WGS sequence"/>
</dbReference>
<gene>
    <name evidence="2" type="ORF">CEXT_791</name>
</gene>
<protein>
    <recommendedName>
        <fullName evidence="4">SHSP domain-containing protein</fullName>
    </recommendedName>
</protein>
<keyword evidence="3" id="KW-1185">Reference proteome</keyword>
<evidence type="ECO:0000313" key="3">
    <source>
        <dbReference type="Proteomes" id="UP001054945"/>
    </source>
</evidence>
<evidence type="ECO:0008006" key="4">
    <source>
        <dbReference type="Google" id="ProtNLM"/>
    </source>
</evidence>
<feature type="compositionally biased region" description="Polar residues" evidence="1">
    <location>
        <begin position="89"/>
        <end position="101"/>
    </location>
</feature>